<dbReference type="RefSeq" id="WP_220105486.1">
    <property type="nucleotide sequence ID" value="NZ_JAHZSS010000031.1"/>
</dbReference>
<evidence type="ECO:0000256" key="1">
    <source>
        <dbReference type="SAM" id="MobiDB-lite"/>
    </source>
</evidence>
<accession>A0ABS7EMQ5</accession>
<evidence type="ECO:0000313" key="4">
    <source>
        <dbReference type="Proteomes" id="UP001166251"/>
    </source>
</evidence>
<dbReference type="Proteomes" id="UP001166251">
    <property type="component" value="Unassembled WGS sequence"/>
</dbReference>
<evidence type="ECO:0000313" key="3">
    <source>
        <dbReference type="EMBL" id="MBW8192866.1"/>
    </source>
</evidence>
<proteinExistence type="predicted"/>
<evidence type="ECO:0000256" key="2">
    <source>
        <dbReference type="SAM" id="SignalP"/>
    </source>
</evidence>
<comment type="caution">
    <text evidence="3">The sequence shown here is derived from an EMBL/GenBank/DDBJ whole genome shotgun (WGS) entry which is preliminary data.</text>
</comment>
<keyword evidence="4" id="KW-1185">Reference proteome</keyword>
<gene>
    <name evidence="3" type="ORF">K0504_17650</name>
</gene>
<sequence length="163" mass="17900">MTIAKLMCCLWTIALLGQGFAVPAQHHSASQSATKHSEQVSHHAHHQHMQHIDDEMQQPNHAHHRDHPQSQALDIAQTPCAQQNKASCCDGGDCNMNCQHQNGDSPCSVGCEPVHANSVMLLSQLLPHHAATLIDTPPNHRQDWLESPVLPLQTPPPKLVLFA</sequence>
<organism evidence="3 4">
    <name type="scientific">Neiella holothuriorum</name>
    <dbReference type="NCBI Taxonomy" id="2870530"/>
    <lineage>
        <taxon>Bacteria</taxon>
        <taxon>Pseudomonadati</taxon>
        <taxon>Pseudomonadota</taxon>
        <taxon>Gammaproteobacteria</taxon>
        <taxon>Alteromonadales</taxon>
        <taxon>Echinimonadaceae</taxon>
        <taxon>Neiella</taxon>
    </lineage>
</organism>
<feature type="chain" id="PRO_5047291639" evidence="2">
    <location>
        <begin position="22"/>
        <end position="163"/>
    </location>
</feature>
<keyword evidence="2" id="KW-0732">Signal</keyword>
<feature type="region of interest" description="Disordered" evidence="1">
    <location>
        <begin position="27"/>
        <end position="51"/>
    </location>
</feature>
<dbReference type="EMBL" id="JAHZSS010000031">
    <property type="protein sequence ID" value="MBW8192866.1"/>
    <property type="molecule type" value="Genomic_DNA"/>
</dbReference>
<reference evidence="3" key="1">
    <citation type="submission" date="2021-07" db="EMBL/GenBank/DDBJ databases">
        <title>Neiella marina sp. nov., isolated from the intestinal content of sea cucumber Apostichopus japonicus.</title>
        <authorList>
            <person name="Bai X."/>
        </authorList>
    </citation>
    <scope>NUCLEOTIDE SEQUENCE</scope>
    <source>
        <strain evidence="3">126</strain>
    </source>
</reference>
<name>A0ABS7EMQ5_9GAMM</name>
<protein>
    <submittedName>
        <fullName evidence="3">Uncharacterized protein</fullName>
    </submittedName>
</protein>
<feature type="signal peptide" evidence="2">
    <location>
        <begin position="1"/>
        <end position="21"/>
    </location>
</feature>